<dbReference type="EMBL" id="CP019688">
    <property type="protein sequence ID" value="AQQ15879.1"/>
    <property type="molecule type" value="Genomic_DNA"/>
</dbReference>
<dbReference type="PANTHER" id="PTHR46517:SF1">
    <property type="entry name" value="FRUCTOSE-2,6-BISPHOSPHATASE TIGAR"/>
    <property type="match status" value="1"/>
</dbReference>
<feature type="active site" description="Tele-phosphohistidine intermediate" evidence="2">
    <location>
        <position position="12"/>
    </location>
</feature>
<dbReference type="Pfam" id="PF00300">
    <property type="entry name" value="His_Phos_1"/>
    <property type="match status" value="1"/>
</dbReference>
<name>A0A1Q2HYH8_9CORY</name>
<reference evidence="4 5" key="1">
    <citation type="submission" date="2016-12" db="EMBL/GenBank/DDBJ databases">
        <authorList>
            <person name="Song W.-J."/>
            <person name="Kurnit D.M."/>
        </authorList>
    </citation>
    <scope>NUCLEOTIDE SEQUENCE [LARGE SCALE GENOMIC DNA]</scope>
    <source>
        <strain evidence="4 5">DSM 30827</strain>
    </source>
</reference>
<feature type="binding site" evidence="3">
    <location>
        <position position="61"/>
    </location>
    <ligand>
        <name>substrate</name>
    </ligand>
</feature>
<feature type="active site" description="Proton donor/acceptor" evidence="2">
    <location>
        <position position="85"/>
    </location>
</feature>
<sequence length="224" mass="24808">MVKSRRLILLRHGQTEYNATRRMQGQLDTELSARGVEQARAAALLMREFGVSRIISSDLVRAKRTAEIIAAVLGLELTEDRRLRETHLGDWQGKTHEEVDQASAGIRAHWRNNAGWAPPAGESRLDVARRARPVVDELMATYDGWDGSAVLLVAHGGTISALTSNLLGLDEGQYPLLKSLSNTNMARLQAMPRYREGHSVEEAGLGDSKGVQWYLEAWNQGLNV</sequence>
<dbReference type="CDD" id="cd07067">
    <property type="entry name" value="HP_PGM_like"/>
    <property type="match status" value="1"/>
</dbReference>
<evidence type="ECO:0000256" key="1">
    <source>
        <dbReference type="ARBA" id="ARBA00022801"/>
    </source>
</evidence>
<evidence type="ECO:0000313" key="5">
    <source>
        <dbReference type="Proteomes" id="UP000217209"/>
    </source>
</evidence>
<dbReference type="GO" id="GO:0005829">
    <property type="term" value="C:cytosol"/>
    <property type="evidence" value="ECO:0007669"/>
    <property type="project" value="TreeGrafter"/>
</dbReference>
<keyword evidence="5" id="KW-1185">Reference proteome</keyword>
<dbReference type="EC" id="3.1.3.-" evidence="4"/>
<dbReference type="InterPro" id="IPR013078">
    <property type="entry name" value="His_Pase_superF_clade-1"/>
</dbReference>
<dbReference type="PROSITE" id="PS00175">
    <property type="entry name" value="PG_MUTASE"/>
    <property type="match status" value="1"/>
</dbReference>
<dbReference type="Gene3D" id="3.40.50.1240">
    <property type="entry name" value="Phosphoglycerate mutase-like"/>
    <property type="match status" value="1"/>
</dbReference>
<keyword evidence="1 4" id="KW-0378">Hydrolase</keyword>
<feature type="binding site" evidence="3">
    <location>
        <begin position="11"/>
        <end position="18"/>
    </location>
    <ligand>
        <name>substrate</name>
    </ligand>
</feature>
<dbReference type="PANTHER" id="PTHR46517">
    <property type="entry name" value="FRUCTOSE-2,6-BISPHOSPHATASE TIGAR"/>
    <property type="match status" value="1"/>
</dbReference>
<dbReference type="OrthoDB" id="9781415at2"/>
<dbReference type="InterPro" id="IPR051695">
    <property type="entry name" value="Phosphoglycerate_Mutase"/>
</dbReference>
<dbReference type="GO" id="GO:0004331">
    <property type="term" value="F:fructose-2,6-bisphosphate 2-phosphatase activity"/>
    <property type="evidence" value="ECO:0007669"/>
    <property type="project" value="TreeGrafter"/>
</dbReference>
<proteinExistence type="predicted"/>
<evidence type="ECO:0000256" key="2">
    <source>
        <dbReference type="PIRSR" id="PIRSR613078-1"/>
    </source>
</evidence>
<accession>A0A1Q2HYH8</accession>
<evidence type="ECO:0000313" key="4">
    <source>
        <dbReference type="EMBL" id="AQQ15879.1"/>
    </source>
</evidence>
<dbReference type="InterPro" id="IPR001345">
    <property type="entry name" value="PG/BPGM_mutase_AS"/>
</dbReference>
<dbReference type="RefSeq" id="WP_095660503.1">
    <property type="nucleotide sequence ID" value="NZ_CP019688.1"/>
</dbReference>
<dbReference type="AlphaFoldDB" id="A0A1Q2HYH8"/>
<evidence type="ECO:0000256" key="3">
    <source>
        <dbReference type="PIRSR" id="PIRSR613078-2"/>
    </source>
</evidence>
<dbReference type="SMART" id="SM00855">
    <property type="entry name" value="PGAM"/>
    <property type="match status" value="1"/>
</dbReference>
<dbReference type="GO" id="GO:0043456">
    <property type="term" value="P:regulation of pentose-phosphate shunt"/>
    <property type="evidence" value="ECO:0007669"/>
    <property type="project" value="TreeGrafter"/>
</dbReference>
<protein>
    <submittedName>
        <fullName evidence="4">Glucosyl-3-phosphoglycerate phosphatase</fullName>
        <ecNumber evidence="4">3.1.3.-</ecNumber>
    </submittedName>
</protein>
<gene>
    <name evidence="4" type="primary">gpgP</name>
    <name evidence="4" type="ORF">CGLAU_09640</name>
</gene>
<dbReference type="SUPFAM" id="SSF53254">
    <property type="entry name" value="Phosphoglycerate mutase-like"/>
    <property type="match status" value="1"/>
</dbReference>
<organism evidence="4 5">
    <name type="scientific">Corynebacterium glaucum</name>
    <dbReference type="NCBI Taxonomy" id="187491"/>
    <lineage>
        <taxon>Bacteria</taxon>
        <taxon>Bacillati</taxon>
        <taxon>Actinomycetota</taxon>
        <taxon>Actinomycetes</taxon>
        <taxon>Mycobacteriales</taxon>
        <taxon>Corynebacteriaceae</taxon>
        <taxon>Corynebacterium</taxon>
    </lineage>
</organism>
<dbReference type="KEGG" id="cgv:CGLAU_09640"/>
<dbReference type="GO" id="GO:0045820">
    <property type="term" value="P:negative regulation of glycolytic process"/>
    <property type="evidence" value="ECO:0007669"/>
    <property type="project" value="TreeGrafter"/>
</dbReference>
<dbReference type="InterPro" id="IPR029033">
    <property type="entry name" value="His_PPase_superfam"/>
</dbReference>
<dbReference type="Proteomes" id="UP000217209">
    <property type="component" value="Chromosome"/>
</dbReference>